<accession>A0A2S4N619</accession>
<dbReference type="Gene3D" id="1.10.287.1260">
    <property type="match status" value="1"/>
</dbReference>
<feature type="transmembrane region" description="Helical" evidence="5">
    <location>
        <begin position="12"/>
        <end position="29"/>
    </location>
</feature>
<dbReference type="Gene3D" id="2.30.30.60">
    <property type="match status" value="1"/>
</dbReference>
<reference evidence="7 8" key="1">
    <citation type="submission" date="2018-01" db="EMBL/GenBank/DDBJ databases">
        <title>Genomic Encyclopedia of Type Strains, Phase I: the one thousand microbial genomes (KMG-I) project.</title>
        <authorList>
            <person name="Goeker M."/>
        </authorList>
    </citation>
    <scope>NUCLEOTIDE SEQUENCE [LARGE SCALE GENOMIC DNA]</scope>
    <source>
        <strain evidence="7 8">DSM 17960</strain>
    </source>
</reference>
<evidence type="ECO:0000256" key="4">
    <source>
        <dbReference type="ARBA" id="ARBA00023136"/>
    </source>
</evidence>
<keyword evidence="2 5" id="KW-0812">Transmembrane</keyword>
<dbReference type="OrthoDB" id="5705501at2"/>
<comment type="subcellular location">
    <subcellularLocation>
        <location evidence="1">Membrane</location>
    </subcellularLocation>
</comment>
<dbReference type="SUPFAM" id="SSF50182">
    <property type="entry name" value="Sm-like ribonucleoproteins"/>
    <property type="match status" value="1"/>
</dbReference>
<gene>
    <name evidence="7" type="ORF">Q361_11343</name>
</gene>
<dbReference type="InterPro" id="IPR023408">
    <property type="entry name" value="MscS_beta-dom_sf"/>
</dbReference>
<dbReference type="PANTHER" id="PTHR30221">
    <property type="entry name" value="SMALL-CONDUCTANCE MECHANOSENSITIVE CHANNEL"/>
    <property type="match status" value="1"/>
</dbReference>
<dbReference type="GO" id="GO:0008381">
    <property type="term" value="F:mechanosensitive monoatomic ion channel activity"/>
    <property type="evidence" value="ECO:0007669"/>
    <property type="project" value="InterPro"/>
</dbReference>
<feature type="transmembrane region" description="Helical" evidence="5">
    <location>
        <begin position="50"/>
        <end position="72"/>
    </location>
</feature>
<evidence type="ECO:0000256" key="2">
    <source>
        <dbReference type="ARBA" id="ARBA00022692"/>
    </source>
</evidence>
<keyword evidence="8" id="KW-1185">Reference proteome</keyword>
<name>A0A2S4N619_9FLAO</name>
<feature type="transmembrane region" description="Helical" evidence="5">
    <location>
        <begin position="84"/>
        <end position="112"/>
    </location>
</feature>
<dbReference type="GO" id="GO:0016020">
    <property type="term" value="C:membrane"/>
    <property type="evidence" value="ECO:0007669"/>
    <property type="project" value="UniProtKB-SubCell"/>
</dbReference>
<dbReference type="PANTHER" id="PTHR30221:SF8">
    <property type="entry name" value="SMALL-CONDUCTANCE MECHANOSENSITIVE CHANNEL"/>
    <property type="match status" value="1"/>
</dbReference>
<dbReference type="AlphaFoldDB" id="A0A2S4N619"/>
<evidence type="ECO:0000313" key="8">
    <source>
        <dbReference type="Proteomes" id="UP000237056"/>
    </source>
</evidence>
<keyword evidence="3 5" id="KW-1133">Transmembrane helix</keyword>
<comment type="caution">
    <text evidence="7">The sequence shown here is derived from an EMBL/GenBank/DDBJ whole genome shotgun (WGS) entry which is preliminary data.</text>
</comment>
<evidence type="ECO:0000256" key="3">
    <source>
        <dbReference type="ARBA" id="ARBA00022989"/>
    </source>
</evidence>
<evidence type="ECO:0000256" key="5">
    <source>
        <dbReference type="SAM" id="Phobius"/>
    </source>
</evidence>
<evidence type="ECO:0000259" key="6">
    <source>
        <dbReference type="Pfam" id="PF00924"/>
    </source>
</evidence>
<proteinExistence type="predicted"/>
<dbReference type="EMBL" id="PQNY01000013">
    <property type="protein sequence ID" value="POS01164.1"/>
    <property type="molecule type" value="Genomic_DNA"/>
</dbReference>
<sequence>MNEALKVFYTELIESIIVIALAVVLRYIARKVVMNFAKKNHNLEQRANLVIKYIHILINSISVVAFIVIWGVDQKDILLTLSSITTVIGVAMFAQWSILSNITSGVILFFFFPFKIGNKIKIHDKDFPVTGEITNISAFHITLKSDEYEEMTYPNNLLLQKGISIINDNFEHKEFTD</sequence>
<dbReference type="Proteomes" id="UP000237056">
    <property type="component" value="Unassembled WGS sequence"/>
</dbReference>
<organism evidence="7 8">
    <name type="scientific">Flavobacterium croceum DSM 17960</name>
    <dbReference type="NCBI Taxonomy" id="1121886"/>
    <lineage>
        <taxon>Bacteria</taxon>
        <taxon>Pseudomonadati</taxon>
        <taxon>Bacteroidota</taxon>
        <taxon>Flavobacteriia</taxon>
        <taxon>Flavobacteriales</taxon>
        <taxon>Flavobacteriaceae</taxon>
        <taxon>Flavobacterium</taxon>
    </lineage>
</organism>
<evidence type="ECO:0000313" key="7">
    <source>
        <dbReference type="EMBL" id="POS01164.1"/>
    </source>
</evidence>
<protein>
    <submittedName>
        <fullName evidence="7">Mechanosensitive ion channel-like protein</fullName>
    </submittedName>
</protein>
<dbReference type="InterPro" id="IPR045275">
    <property type="entry name" value="MscS_archaea/bacteria_type"/>
</dbReference>
<dbReference type="InterPro" id="IPR010920">
    <property type="entry name" value="LSM_dom_sf"/>
</dbReference>
<keyword evidence="4 5" id="KW-0472">Membrane</keyword>
<dbReference type="Pfam" id="PF00924">
    <property type="entry name" value="MS_channel_2nd"/>
    <property type="match status" value="1"/>
</dbReference>
<dbReference type="RefSeq" id="WP_103726653.1">
    <property type="nucleotide sequence ID" value="NZ_PQNY01000013.1"/>
</dbReference>
<dbReference type="InterPro" id="IPR006685">
    <property type="entry name" value="MscS_channel_2nd"/>
</dbReference>
<evidence type="ECO:0000256" key="1">
    <source>
        <dbReference type="ARBA" id="ARBA00004370"/>
    </source>
</evidence>
<feature type="domain" description="Mechanosensitive ion channel MscS" evidence="6">
    <location>
        <begin position="98"/>
        <end position="162"/>
    </location>
</feature>